<dbReference type="InterPro" id="IPR002646">
    <property type="entry name" value="PolA_pol_head_dom"/>
</dbReference>
<dbReference type="SUPFAM" id="SSF81891">
    <property type="entry name" value="Poly A polymerase C-terminal region-like"/>
    <property type="match status" value="1"/>
</dbReference>
<evidence type="ECO:0008006" key="14">
    <source>
        <dbReference type="Google" id="ProtNLM"/>
    </source>
</evidence>
<dbReference type="PANTHER" id="PTHR46173:SF1">
    <property type="entry name" value="CCA TRNA NUCLEOTIDYLTRANSFERASE 1, MITOCHONDRIAL"/>
    <property type="match status" value="1"/>
</dbReference>
<dbReference type="CDD" id="cd00077">
    <property type="entry name" value="HDc"/>
    <property type="match status" value="1"/>
</dbReference>
<dbReference type="AlphaFoldDB" id="A0A1W9S0C3"/>
<sequence>MREKDLERRLTEYNYPEELVSTIKTLRGAGYDAFLVGGCVRDIMLEREVVDFDIATDARPEDVIKLFRKVIPTGIKHGTVTVIEGGMEIEITTFRTESGYSDARRPDKVEFVSSIEDDLRRRDFTINAFAYDPLEHEFIDLFDGVSDLSKGVIRAVGDPVERFREDGLRPLRAVRIATALGFEIEMRTLIAIGETLECFKRVAKERVLDELRKIMRAVKPSVGFEYMRETGILEIIFPELLEGYGVTQNEFHAYDIYTHSLYSADFAPIDKPLVRWAALLHDVGKARTREVREDGRVTFYNHEVVSVRMAMVMLERIRFPKKEMEYVCNLIRWHMFNYTPEWTDSAVRRFIRRVGVDAVADLFDLRIADFHANGLNLGFPPYLDEFKKRIESILEAGDAITVRDLKVDGNDVMKIYGIGPSEKVGRVLNELLSVVIDEPQKNEREYLLNLLREWAQREGDED</sequence>
<dbReference type="GO" id="GO:0016779">
    <property type="term" value="F:nucleotidyltransferase activity"/>
    <property type="evidence" value="ECO:0007669"/>
    <property type="project" value="UniProtKB-KW"/>
</dbReference>
<evidence type="ECO:0000313" key="13">
    <source>
        <dbReference type="Proteomes" id="UP000192611"/>
    </source>
</evidence>
<evidence type="ECO:0000256" key="6">
    <source>
        <dbReference type="ARBA" id="ARBA00022741"/>
    </source>
</evidence>
<evidence type="ECO:0000256" key="8">
    <source>
        <dbReference type="RuleBase" id="RU003953"/>
    </source>
</evidence>
<dbReference type="Pfam" id="PF01966">
    <property type="entry name" value="HD"/>
    <property type="match status" value="1"/>
</dbReference>
<comment type="cofactor">
    <cofactor evidence="1">
        <name>Mg(2+)</name>
        <dbReference type="ChEBI" id="CHEBI:18420"/>
    </cofactor>
</comment>
<organism evidence="12 13">
    <name type="scientific">Candidatus Coatesbacteria bacterium 4484_99</name>
    <dbReference type="NCBI Taxonomy" id="1970774"/>
    <lineage>
        <taxon>Bacteria</taxon>
        <taxon>Candidatus Coatesiibacteriota</taxon>
    </lineage>
</organism>
<dbReference type="SUPFAM" id="SSF81301">
    <property type="entry name" value="Nucleotidyltransferase"/>
    <property type="match status" value="1"/>
</dbReference>
<dbReference type="Pfam" id="PF12627">
    <property type="entry name" value="PolyA_pol_RNAbd"/>
    <property type="match status" value="1"/>
</dbReference>
<dbReference type="NCBIfam" id="TIGR00277">
    <property type="entry name" value="HDIG"/>
    <property type="match status" value="1"/>
</dbReference>
<keyword evidence="6" id="KW-0547">Nucleotide-binding</keyword>
<feature type="domain" description="tRNA nucleotidyltransferase/poly(A) polymerase RNA and SrmB- binding" evidence="11">
    <location>
        <begin position="181"/>
        <end position="240"/>
    </location>
</feature>
<keyword evidence="7" id="KW-0460">Magnesium</keyword>
<evidence type="ECO:0000259" key="10">
    <source>
        <dbReference type="Pfam" id="PF01966"/>
    </source>
</evidence>
<dbReference type="InterPro" id="IPR003607">
    <property type="entry name" value="HD/PDEase_dom"/>
</dbReference>
<evidence type="ECO:0000256" key="1">
    <source>
        <dbReference type="ARBA" id="ARBA00001946"/>
    </source>
</evidence>
<dbReference type="Gene3D" id="1.10.3090.10">
    <property type="entry name" value="cca-adding enzyme, domain 2"/>
    <property type="match status" value="1"/>
</dbReference>
<dbReference type="InterPro" id="IPR006675">
    <property type="entry name" value="HDIG_dom"/>
</dbReference>
<feature type="domain" description="HD" evidence="10">
    <location>
        <begin position="266"/>
        <end position="341"/>
    </location>
</feature>
<evidence type="ECO:0000256" key="3">
    <source>
        <dbReference type="ARBA" id="ARBA00022694"/>
    </source>
</evidence>
<dbReference type="Gene3D" id="3.30.460.10">
    <property type="entry name" value="Beta Polymerase, domain 2"/>
    <property type="match status" value="1"/>
</dbReference>
<evidence type="ECO:0000256" key="2">
    <source>
        <dbReference type="ARBA" id="ARBA00022679"/>
    </source>
</evidence>
<comment type="caution">
    <text evidence="12">The sequence shown here is derived from an EMBL/GenBank/DDBJ whole genome shotgun (WGS) entry which is preliminary data.</text>
</comment>
<dbReference type="EMBL" id="NATQ01000074">
    <property type="protein sequence ID" value="OQX90298.1"/>
    <property type="molecule type" value="Genomic_DNA"/>
</dbReference>
<dbReference type="InterPro" id="IPR006674">
    <property type="entry name" value="HD_domain"/>
</dbReference>
<dbReference type="PANTHER" id="PTHR46173">
    <property type="entry name" value="CCA TRNA NUCLEOTIDYLTRANSFERASE 1, MITOCHONDRIAL"/>
    <property type="match status" value="1"/>
</dbReference>
<evidence type="ECO:0000259" key="9">
    <source>
        <dbReference type="Pfam" id="PF01743"/>
    </source>
</evidence>
<proteinExistence type="inferred from homology"/>
<dbReference type="InterPro" id="IPR032828">
    <property type="entry name" value="PolyA_RNA-bd"/>
</dbReference>
<evidence type="ECO:0000313" key="12">
    <source>
        <dbReference type="EMBL" id="OQX90298.1"/>
    </source>
</evidence>
<name>A0A1W9S0C3_9BACT</name>
<feature type="domain" description="Poly A polymerase head" evidence="9">
    <location>
        <begin position="33"/>
        <end position="154"/>
    </location>
</feature>
<keyword evidence="4" id="KW-0548">Nucleotidyltransferase</keyword>
<dbReference type="GO" id="GO:0046872">
    <property type="term" value="F:metal ion binding"/>
    <property type="evidence" value="ECO:0007669"/>
    <property type="project" value="UniProtKB-KW"/>
</dbReference>
<evidence type="ECO:0000256" key="5">
    <source>
        <dbReference type="ARBA" id="ARBA00022723"/>
    </source>
</evidence>
<dbReference type="Pfam" id="PF01743">
    <property type="entry name" value="PolyA_pol"/>
    <property type="match status" value="1"/>
</dbReference>
<keyword evidence="3" id="KW-0819">tRNA processing</keyword>
<dbReference type="Proteomes" id="UP000192611">
    <property type="component" value="Unassembled WGS sequence"/>
</dbReference>
<evidence type="ECO:0000256" key="7">
    <source>
        <dbReference type="ARBA" id="ARBA00022842"/>
    </source>
</evidence>
<comment type="similarity">
    <text evidence="8">Belongs to the tRNA nucleotidyltransferase/poly(A) polymerase family.</text>
</comment>
<dbReference type="CDD" id="cd05398">
    <property type="entry name" value="NT_ClassII-CCAase"/>
    <property type="match status" value="1"/>
</dbReference>
<reference evidence="13" key="1">
    <citation type="submission" date="2017-03" db="EMBL/GenBank/DDBJ databases">
        <title>Novel pathways for hydrocarbon cycling and metabolic interdependencies in hydrothermal sediment communities.</title>
        <authorList>
            <person name="Dombrowski N."/>
            <person name="Seitz K."/>
            <person name="Teske A."/>
            <person name="Baker B."/>
        </authorList>
    </citation>
    <scope>NUCLEOTIDE SEQUENCE [LARGE SCALE GENOMIC DNA]</scope>
</reference>
<dbReference type="GO" id="GO:0008033">
    <property type="term" value="P:tRNA processing"/>
    <property type="evidence" value="ECO:0007669"/>
    <property type="project" value="UniProtKB-KW"/>
</dbReference>
<keyword evidence="2 8" id="KW-0808">Transferase</keyword>
<dbReference type="Gene3D" id="1.10.246.80">
    <property type="match status" value="1"/>
</dbReference>
<evidence type="ECO:0000259" key="11">
    <source>
        <dbReference type="Pfam" id="PF12627"/>
    </source>
</evidence>
<keyword evidence="5" id="KW-0479">Metal-binding</keyword>
<dbReference type="InterPro" id="IPR043519">
    <property type="entry name" value="NT_sf"/>
</dbReference>
<gene>
    <name evidence="12" type="ORF">B6D57_03890</name>
</gene>
<keyword evidence="8" id="KW-0694">RNA-binding</keyword>
<dbReference type="GO" id="GO:0000166">
    <property type="term" value="F:nucleotide binding"/>
    <property type="evidence" value="ECO:0007669"/>
    <property type="project" value="UniProtKB-KW"/>
</dbReference>
<accession>A0A1W9S0C3</accession>
<dbReference type="GO" id="GO:0000049">
    <property type="term" value="F:tRNA binding"/>
    <property type="evidence" value="ECO:0007669"/>
    <property type="project" value="TreeGrafter"/>
</dbReference>
<evidence type="ECO:0000256" key="4">
    <source>
        <dbReference type="ARBA" id="ARBA00022695"/>
    </source>
</evidence>
<dbReference type="InterPro" id="IPR050264">
    <property type="entry name" value="Bact_CCA-adding_enz_type3_sf"/>
</dbReference>
<protein>
    <recommendedName>
        <fullName evidence="14">HD domain-containing protein</fullName>
    </recommendedName>
</protein>